<evidence type="ECO:0000313" key="2">
    <source>
        <dbReference type="EMBL" id="TVP39673.1"/>
    </source>
</evidence>
<reference evidence="2 3" key="1">
    <citation type="journal article" date="2019" name="Front. Microbiol.">
        <title>Ammonia Oxidation by the Arctic Terrestrial Thaumarchaeote Candidatus Nitrosocosmicus arcticus Is Stimulated by Increasing Temperatures.</title>
        <authorList>
            <person name="Alves R.J.E."/>
            <person name="Kerou M."/>
            <person name="Zappe A."/>
            <person name="Bittner R."/>
            <person name="Abby S.S."/>
            <person name="Schmidt H.A."/>
            <person name="Pfeifer K."/>
            <person name="Schleper C."/>
        </authorList>
    </citation>
    <scope>NUCLEOTIDE SEQUENCE [LARGE SCALE GENOMIC DNA]</scope>
    <source>
        <strain evidence="2 3">Kfb</strain>
    </source>
</reference>
<dbReference type="RefSeq" id="WP_144732998.1">
    <property type="nucleotide sequence ID" value="NZ_ML675588.1"/>
</dbReference>
<keyword evidence="3" id="KW-1185">Reference proteome</keyword>
<evidence type="ECO:0000313" key="3">
    <source>
        <dbReference type="Proteomes" id="UP000315289"/>
    </source>
</evidence>
<name>A0A557SST9_9ARCH</name>
<dbReference type="PANTHER" id="PTHR11373:SF4">
    <property type="entry name" value="DEOXYNUCLEOSIDE TRIPHOSPHATE TRIPHOSPHOHYDROLASE SAMHD1"/>
    <property type="match status" value="1"/>
</dbReference>
<comment type="caution">
    <text evidence="2">The sequence shown here is derived from an EMBL/GenBank/DDBJ whole genome shotgun (WGS) entry which is preliminary data.</text>
</comment>
<dbReference type="GO" id="GO:0006203">
    <property type="term" value="P:dGTP catabolic process"/>
    <property type="evidence" value="ECO:0007669"/>
    <property type="project" value="TreeGrafter"/>
</dbReference>
<dbReference type="InterPro" id="IPR050135">
    <property type="entry name" value="dGTPase-like"/>
</dbReference>
<dbReference type="OrthoDB" id="8895at2157"/>
<proteinExistence type="predicted"/>
<evidence type="ECO:0000259" key="1">
    <source>
        <dbReference type="SMART" id="SM00471"/>
    </source>
</evidence>
<dbReference type="SMART" id="SM00471">
    <property type="entry name" value="HDc"/>
    <property type="match status" value="1"/>
</dbReference>
<dbReference type="GO" id="GO:0008832">
    <property type="term" value="F:dGTPase activity"/>
    <property type="evidence" value="ECO:0007669"/>
    <property type="project" value="TreeGrafter"/>
</dbReference>
<sequence length="475" mass="54841">MPVYHPFLNFTSSIRLPEYGYVGITDIEKNIINTSYFQRLRRIKQSSNLFMAFPGASHSRFEHSLGAMHIAGEASTHIILNSNNKINSTSIIDLMDSINCKTEIKKQIQLTRLAALLHDIGHAPFSHTFEEFLKQVHPSLDWKHEYLSLEIIHKKFTNLLKESSDSKIEAYEIMALLCDLSPNFRIIANTKRILQEIGVSEEIIARMDTFLETNWYLNHLIKGDPYNVDRLNYLILDSNRTGAKEYGFVDVGRIVQNLYFLREDKIVTVSTHAREAAMRFFEAYSQMHRSIYLHKISQGADVHLSYIMKEAAKESDSVFHKLSNPDMEAILELSDDVMIHELTKVKNEKTRKLVDDYLNRSILSLVHEFDLSDNNKITRIMDSIGSKGLQDEIRKEAGLPDDGVVLVINITSKKVTKPPVDETTLKRLMFYNTKSKKLESLDPDFIRQFYPNKKYRIFAEKGDKEKIKGIISTWI</sequence>
<organism evidence="2 3">
    <name type="scientific">Candidatus Nitrosocosmicus arcticus</name>
    <dbReference type="NCBI Taxonomy" id="2035267"/>
    <lineage>
        <taxon>Archaea</taxon>
        <taxon>Nitrososphaerota</taxon>
        <taxon>Nitrososphaeria</taxon>
        <taxon>Nitrososphaerales</taxon>
        <taxon>Nitrososphaeraceae</taxon>
        <taxon>Candidatus Nitrosocosmicus</taxon>
    </lineage>
</organism>
<dbReference type="EMBL" id="VOAH01000013">
    <property type="protein sequence ID" value="TVP39673.1"/>
    <property type="molecule type" value="Genomic_DNA"/>
</dbReference>
<dbReference type="Gene3D" id="1.10.3210.10">
    <property type="entry name" value="Hypothetical protein af1432"/>
    <property type="match status" value="1"/>
</dbReference>
<dbReference type="Proteomes" id="UP000315289">
    <property type="component" value="Unassembled WGS sequence"/>
</dbReference>
<dbReference type="InterPro" id="IPR006674">
    <property type="entry name" value="HD_domain"/>
</dbReference>
<feature type="domain" description="HD/PDEase" evidence="1">
    <location>
        <begin position="56"/>
        <end position="193"/>
    </location>
</feature>
<dbReference type="InterPro" id="IPR003607">
    <property type="entry name" value="HD/PDEase_dom"/>
</dbReference>
<dbReference type="SUPFAM" id="SSF109604">
    <property type="entry name" value="HD-domain/PDEase-like"/>
    <property type="match status" value="1"/>
</dbReference>
<gene>
    <name evidence="2" type="ORF">NARC_130012</name>
</gene>
<dbReference type="PANTHER" id="PTHR11373">
    <property type="entry name" value="DEOXYNUCLEOSIDE TRIPHOSPHATE TRIPHOSPHOHYDROLASE"/>
    <property type="match status" value="1"/>
</dbReference>
<protein>
    <recommendedName>
        <fullName evidence="1">HD/PDEase domain-containing protein</fullName>
    </recommendedName>
</protein>
<dbReference type="AlphaFoldDB" id="A0A557SST9"/>
<dbReference type="Pfam" id="PF01966">
    <property type="entry name" value="HD"/>
    <property type="match status" value="1"/>
</dbReference>
<dbReference type="CDD" id="cd00077">
    <property type="entry name" value="HDc"/>
    <property type="match status" value="1"/>
</dbReference>
<accession>A0A557SST9</accession>